<evidence type="ECO:0000313" key="1">
    <source>
        <dbReference type="EMBL" id="APF16976.1"/>
    </source>
</evidence>
<dbReference type="EMBL" id="CM001402">
    <property type="protein sequence ID" value="EHO40385.1"/>
    <property type="molecule type" value="Genomic_DNA"/>
</dbReference>
<reference evidence="4 5" key="1">
    <citation type="submission" date="2011-09" db="EMBL/GenBank/DDBJ databases">
        <title>The permanent draft genome of Caldithrix abyssi DSM 13497.</title>
        <authorList>
            <consortium name="US DOE Joint Genome Institute (JGI-PGF)"/>
            <person name="Lucas S."/>
            <person name="Han J."/>
            <person name="Lapidus A."/>
            <person name="Bruce D."/>
            <person name="Goodwin L."/>
            <person name="Pitluck S."/>
            <person name="Peters L."/>
            <person name="Kyrpides N."/>
            <person name="Mavromatis K."/>
            <person name="Ivanova N."/>
            <person name="Mikhailova N."/>
            <person name="Chertkov O."/>
            <person name="Detter J.C."/>
            <person name="Tapia R."/>
            <person name="Han C."/>
            <person name="Land M."/>
            <person name="Hauser L."/>
            <person name="Markowitz V."/>
            <person name="Cheng J.-F."/>
            <person name="Hugenholtz P."/>
            <person name="Woyke T."/>
            <person name="Wu D."/>
            <person name="Spring S."/>
            <person name="Brambilla E."/>
            <person name="Klenk H.-P."/>
            <person name="Eisen J.A."/>
        </authorList>
    </citation>
    <scope>NUCLEOTIDE SEQUENCE [LARGE SCALE GENOMIC DNA]</scope>
    <source>
        <strain evidence="4 5">DSM 13497</strain>
    </source>
</reference>
<evidence type="ECO:0000313" key="6">
    <source>
        <dbReference type="Proteomes" id="UP000183868"/>
    </source>
</evidence>
<dbReference type="KEGG" id="caby:Cabys_225"/>
<reference evidence="1 6" key="2">
    <citation type="submission" date="2016-11" db="EMBL/GenBank/DDBJ databases">
        <title>Genomic analysis of Caldithrix abyssi and proposal of a novel bacterial phylum Caldithrichaeota.</title>
        <authorList>
            <person name="Kublanov I."/>
            <person name="Sigalova O."/>
            <person name="Gavrilov S."/>
            <person name="Lebedinsky A."/>
            <person name="Ivanova N."/>
            <person name="Daum C."/>
            <person name="Reddy T."/>
            <person name="Klenk H.P."/>
            <person name="Goker M."/>
            <person name="Reva O."/>
            <person name="Miroshnichenko M."/>
            <person name="Kyprides N."/>
            <person name="Woyke T."/>
            <person name="Gelfand M."/>
        </authorList>
    </citation>
    <scope>NUCLEOTIDE SEQUENCE [LARGE SCALE GENOMIC DNA]</scope>
    <source>
        <strain evidence="1 6">LF13</strain>
    </source>
</reference>
<dbReference type="EMBL" id="CP018099">
    <property type="protein sequence ID" value="APF20335.1"/>
    <property type="molecule type" value="Genomic_DNA"/>
</dbReference>
<gene>
    <name evidence="1" type="ORF">Cabys_225</name>
    <name evidence="2" type="ORF">Cabys_3589</name>
    <name evidence="3" type="ORF">Calab_0746</name>
    <name evidence="4" type="ORF">Calab_1513</name>
</gene>
<evidence type="ECO:0000313" key="5">
    <source>
        <dbReference type="Proteomes" id="UP000004671"/>
    </source>
</evidence>
<dbReference type="KEGG" id="caby:Cabys_3589"/>
<proteinExistence type="predicted"/>
<dbReference type="InParanoid" id="H1XQI7"/>
<dbReference type="Proteomes" id="UP000183868">
    <property type="component" value="Chromosome"/>
</dbReference>
<evidence type="ECO:0000313" key="2">
    <source>
        <dbReference type="EMBL" id="APF20335.1"/>
    </source>
</evidence>
<dbReference type="EMBL" id="CM001402">
    <property type="protein sequence ID" value="EHO41133.1"/>
    <property type="molecule type" value="Genomic_DNA"/>
</dbReference>
<evidence type="ECO:0000313" key="3">
    <source>
        <dbReference type="EMBL" id="EHO40385.1"/>
    </source>
</evidence>
<protein>
    <submittedName>
        <fullName evidence="4">Uncharacterized protein</fullName>
    </submittedName>
</protein>
<dbReference type="AlphaFoldDB" id="H1XQI7"/>
<dbReference type="PaxDb" id="880073-Calab_0746"/>
<dbReference type="STRING" id="880073.Cabys_225"/>
<evidence type="ECO:0000313" key="4">
    <source>
        <dbReference type="EMBL" id="EHO41133.1"/>
    </source>
</evidence>
<dbReference type="Proteomes" id="UP000004671">
    <property type="component" value="Chromosome"/>
</dbReference>
<name>H1XQI7_CALAY</name>
<dbReference type="EMBL" id="CP018099">
    <property type="protein sequence ID" value="APF16976.1"/>
    <property type="molecule type" value="Genomic_DNA"/>
</dbReference>
<accession>H1XQI7</accession>
<sequence>MICPRCGQDKERVVRVYRNMVYRDGVWRRANMDTREIICSECGARYFTETRLTHKIEFDNRLFKKVIVEI</sequence>
<keyword evidence="5" id="KW-1185">Reference proteome</keyword>
<dbReference type="RefSeq" id="WP_006927350.1">
    <property type="nucleotide sequence ID" value="NZ_CM001402.1"/>
</dbReference>
<organism evidence="4 5">
    <name type="scientific">Caldithrix abyssi DSM 13497</name>
    <dbReference type="NCBI Taxonomy" id="880073"/>
    <lineage>
        <taxon>Bacteria</taxon>
        <taxon>Pseudomonadati</taxon>
        <taxon>Calditrichota</taxon>
        <taxon>Calditrichia</taxon>
        <taxon>Calditrichales</taxon>
        <taxon>Calditrichaceae</taxon>
        <taxon>Caldithrix</taxon>
    </lineage>
</organism>
<dbReference type="HOGENOM" id="CLU_2750117_0_0_0"/>